<evidence type="ECO:0000313" key="6">
    <source>
        <dbReference type="RefSeq" id="XP_012935954.1"/>
    </source>
</evidence>
<dbReference type="InterPro" id="IPR036047">
    <property type="entry name" value="F-box-like_dom_sf"/>
</dbReference>
<keyword evidence="1 3" id="KW-0853">WD repeat</keyword>
<dbReference type="Pfam" id="PF00400">
    <property type="entry name" value="WD40"/>
    <property type="match status" value="2"/>
</dbReference>
<dbReference type="SUPFAM" id="SSF81383">
    <property type="entry name" value="F-box domain"/>
    <property type="match status" value="1"/>
</dbReference>
<dbReference type="InterPro" id="IPR001810">
    <property type="entry name" value="F-box_dom"/>
</dbReference>
<dbReference type="GeneID" id="106011320"/>
<dbReference type="InterPro" id="IPR019775">
    <property type="entry name" value="WD40_repeat_CS"/>
</dbReference>
<dbReference type="SMART" id="SM00256">
    <property type="entry name" value="FBOX"/>
    <property type="match status" value="1"/>
</dbReference>
<dbReference type="InterPro" id="IPR036322">
    <property type="entry name" value="WD40_repeat_dom_sf"/>
</dbReference>
<gene>
    <name evidence="6" type="primary">LOC106011320</name>
</gene>
<dbReference type="PANTHER" id="PTHR44436">
    <property type="entry name" value="F-BOX/WD REPEAT-CONTAINING PROTEIN 2"/>
    <property type="match status" value="1"/>
</dbReference>
<evidence type="ECO:0000313" key="5">
    <source>
        <dbReference type="Proteomes" id="UP000694888"/>
    </source>
</evidence>
<dbReference type="InterPro" id="IPR015943">
    <property type="entry name" value="WD40/YVTN_repeat-like_dom_sf"/>
</dbReference>
<dbReference type="Pfam" id="PF12937">
    <property type="entry name" value="F-box-like"/>
    <property type="match status" value="1"/>
</dbReference>
<dbReference type="PROSITE" id="PS50181">
    <property type="entry name" value="FBOX"/>
    <property type="match status" value="1"/>
</dbReference>
<accession>A0ABM0ZWH4</accession>
<evidence type="ECO:0000256" key="3">
    <source>
        <dbReference type="PROSITE-ProRule" id="PRU00221"/>
    </source>
</evidence>
<dbReference type="InterPro" id="IPR042627">
    <property type="entry name" value="FBXW2"/>
</dbReference>
<dbReference type="SMART" id="SM00320">
    <property type="entry name" value="WD40"/>
    <property type="match status" value="4"/>
</dbReference>
<sequence length="494" mass="55446">MGSPTDQFSEWLDQVTAVYSTLRDSERNCVLETLISSSGPQQMFMLSRKLPDVLFRDFVSCLPPEVVTIILRYLDGEQLLLCCLVSKSWNERISNLMPVWDRVAKNCGVRVPIIDSVLGEQNPDGVEELPRLTAPVCKALFCHAKQILKGFNEGSTICIEEEFIDKGAWRVTSVRYHRGNVVTGCDDHTVQVWSVPEGRVLSTVSTHSVCCLTITDNHLYTASFNANAECWDLTTGFHSRTFCGHTSAVLAIDVTDDEHFLLTGSVDKTAKLWDLTKSDTEQLIVTFDDAHDDWVFQVKFLPKESDDLQFITCDSNVCCLWRTNADGRVLSSNHVTADNTAKFTSFYHMLENPRHVYACQWTEANKSSALCEYEVVPKVTKIQKVMSFMINLDNIKAFLLGAGSRFAVIMCSISRKDFHILDIPKQTVVATIATPDFYVLTRNGSTVTLCDTSWLNGFQFSKMKADTPVFAAGIALNKVMLGTWAKFVSKFYLC</sequence>
<dbReference type="PANTHER" id="PTHR44436:SF1">
    <property type="entry name" value="F-BOX_WD REPEAT-CONTAINING PROTEIN 2"/>
    <property type="match status" value="1"/>
</dbReference>
<protein>
    <submittedName>
        <fullName evidence="6">F-box/WD repeat-containing protein 2 isoform X1</fullName>
    </submittedName>
</protein>
<evidence type="ECO:0000256" key="2">
    <source>
        <dbReference type="ARBA" id="ARBA00022737"/>
    </source>
</evidence>
<name>A0ABM0ZWH4_APLCA</name>
<evidence type="ECO:0000256" key="1">
    <source>
        <dbReference type="ARBA" id="ARBA00022574"/>
    </source>
</evidence>
<organism evidence="5 6">
    <name type="scientific">Aplysia californica</name>
    <name type="common">California sea hare</name>
    <dbReference type="NCBI Taxonomy" id="6500"/>
    <lineage>
        <taxon>Eukaryota</taxon>
        <taxon>Metazoa</taxon>
        <taxon>Spiralia</taxon>
        <taxon>Lophotrochozoa</taxon>
        <taxon>Mollusca</taxon>
        <taxon>Gastropoda</taxon>
        <taxon>Heterobranchia</taxon>
        <taxon>Euthyneura</taxon>
        <taxon>Tectipleura</taxon>
        <taxon>Aplysiida</taxon>
        <taxon>Aplysioidea</taxon>
        <taxon>Aplysiidae</taxon>
        <taxon>Aplysia</taxon>
    </lineage>
</organism>
<keyword evidence="5" id="KW-1185">Reference proteome</keyword>
<evidence type="ECO:0000259" key="4">
    <source>
        <dbReference type="PROSITE" id="PS50181"/>
    </source>
</evidence>
<keyword evidence="2" id="KW-0677">Repeat</keyword>
<feature type="domain" description="F-box" evidence="4">
    <location>
        <begin position="56"/>
        <end position="103"/>
    </location>
</feature>
<dbReference type="PROSITE" id="PS00678">
    <property type="entry name" value="WD_REPEATS_1"/>
    <property type="match status" value="1"/>
</dbReference>
<feature type="repeat" description="WD" evidence="3">
    <location>
        <begin position="181"/>
        <end position="203"/>
    </location>
</feature>
<dbReference type="SUPFAM" id="SSF50978">
    <property type="entry name" value="WD40 repeat-like"/>
    <property type="match status" value="1"/>
</dbReference>
<dbReference type="InterPro" id="IPR001680">
    <property type="entry name" value="WD40_rpt"/>
</dbReference>
<dbReference type="CDD" id="cd22131">
    <property type="entry name" value="F-box_FBXW2"/>
    <property type="match status" value="1"/>
</dbReference>
<dbReference type="PROSITE" id="PS50082">
    <property type="entry name" value="WD_REPEATS_2"/>
    <property type="match status" value="2"/>
</dbReference>
<reference evidence="6" key="1">
    <citation type="submission" date="2025-08" db="UniProtKB">
        <authorList>
            <consortium name="RefSeq"/>
        </authorList>
    </citation>
    <scope>IDENTIFICATION</scope>
</reference>
<proteinExistence type="predicted"/>
<dbReference type="Proteomes" id="UP000694888">
    <property type="component" value="Unplaced"/>
</dbReference>
<dbReference type="Gene3D" id="2.130.10.10">
    <property type="entry name" value="YVTN repeat-like/Quinoprotein amine dehydrogenase"/>
    <property type="match status" value="1"/>
</dbReference>
<dbReference type="RefSeq" id="XP_012935954.1">
    <property type="nucleotide sequence ID" value="XM_013080500.2"/>
</dbReference>
<dbReference type="PROSITE" id="PS50294">
    <property type="entry name" value="WD_REPEATS_REGION"/>
    <property type="match status" value="1"/>
</dbReference>
<dbReference type="Gene3D" id="1.20.1280.50">
    <property type="match status" value="1"/>
</dbReference>
<feature type="repeat" description="WD" evidence="3">
    <location>
        <begin position="242"/>
        <end position="283"/>
    </location>
</feature>